<comment type="caution">
    <text evidence="1">The sequence shown here is derived from an EMBL/GenBank/DDBJ whole genome shotgun (WGS) entry which is preliminary data.</text>
</comment>
<keyword evidence="2" id="KW-1185">Reference proteome</keyword>
<dbReference type="Proteomes" id="UP000432715">
    <property type="component" value="Unassembled WGS sequence"/>
</dbReference>
<reference evidence="1 2" key="1">
    <citation type="submission" date="2019-10" db="EMBL/GenBank/DDBJ databases">
        <title>Alkaliphilus serpentinus sp. nov. and Alkaliphilus pronyensis sp. nov., two novel anaerobic alkaliphilic species isolated from the serpentinized-hosted hydrothermal field of the Prony Bay (New Caledonia).</title>
        <authorList>
            <person name="Postec A."/>
        </authorList>
    </citation>
    <scope>NUCLEOTIDE SEQUENCE [LARGE SCALE GENOMIC DNA]</scope>
    <source>
        <strain evidence="1 2">LacV</strain>
    </source>
</reference>
<dbReference type="EMBL" id="WBZC01000010">
    <property type="protein sequence ID" value="KAB3537390.1"/>
    <property type="molecule type" value="Genomic_DNA"/>
</dbReference>
<organism evidence="1 2">
    <name type="scientific">Alkaliphilus pronyensis</name>
    <dbReference type="NCBI Taxonomy" id="1482732"/>
    <lineage>
        <taxon>Bacteria</taxon>
        <taxon>Bacillati</taxon>
        <taxon>Bacillota</taxon>
        <taxon>Clostridia</taxon>
        <taxon>Peptostreptococcales</taxon>
        <taxon>Natronincolaceae</taxon>
        <taxon>Alkaliphilus</taxon>
    </lineage>
</organism>
<sequence>MKFFVLAADAQSGVISGSKEMGAIHNGMWALTLTSWRPALSCDKVGETYSFQKNNYSVACLEWVRWIRRSGFGKKGPLEKIIAT</sequence>
<dbReference type="AlphaFoldDB" id="A0A6I0F4F4"/>
<accession>A0A6I0F4F4</accession>
<protein>
    <submittedName>
        <fullName evidence="1">Uncharacterized protein</fullName>
    </submittedName>
</protein>
<name>A0A6I0F4F4_9FIRM</name>
<proteinExistence type="predicted"/>
<evidence type="ECO:0000313" key="2">
    <source>
        <dbReference type="Proteomes" id="UP000432715"/>
    </source>
</evidence>
<gene>
    <name evidence="1" type="ORF">F8154_03615</name>
</gene>
<evidence type="ECO:0000313" key="1">
    <source>
        <dbReference type="EMBL" id="KAB3537390.1"/>
    </source>
</evidence>